<dbReference type="EMBL" id="CP020474">
    <property type="protein sequence ID" value="ARE85092.1"/>
    <property type="molecule type" value="Genomic_DNA"/>
</dbReference>
<dbReference type="AlphaFoldDB" id="A0A1V0RTZ6"/>
<evidence type="ECO:0000313" key="2">
    <source>
        <dbReference type="EMBL" id="ARE85092.1"/>
    </source>
</evidence>
<keyword evidence="3" id="KW-1185">Reference proteome</keyword>
<dbReference type="OrthoDB" id="7707524at2"/>
<dbReference type="RefSeq" id="WP_081508245.1">
    <property type="nucleotide sequence ID" value="NZ_CP020474.1"/>
</dbReference>
<dbReference type="KEGG" id="rmm:ROSMUCSMR3_03639"/>
<feature type="chain" id="PRO_5013251139" description="Tat pathway signal sequence domain protein" evidence="1">
    <location>
        <begin position="25"/>
        <end position="146"/>
    </location>
</feature>
<name>A0A1V0RTZ6_9RHOB</name>
<protein>
    <recommendedName>
        <fullName evidence="4">Tat pathway signal sequence domain protein</fullName>
    </recommendedName>
</protein>
<sequence length="146" mass="14811">MLAFHRPAFCCALAFLGAATMAQADETAAASALTLTLNSLHTTETGGCRLSFVLQNDLGVALDSLKAEAVLFDATGQVATLTLFDFGALPEGRPRVRQFDLAGQGCDAIGGVLINGIGTCEGAGLAPGVCLGALHLASETDIEVTG</sequence>
<gene>
    <name evidence="2" type="ORF">ROSMUCSMR3_03639</name>
</gene>
<keyword evidence="1" id="KW-0732">Signal</keyword>
<evidence type="ECO:0008006" key="4">
    <source>
        <dbReference type="Google" id="ProtNLM"/>
    </source>
</evidence>
<organism evidence="2 3">
    <name type="scientific">Roseovarius mucosus</name>
    <dbReference type="NCBI Taxonomy" id="215743"/>
    <lineage>
        <taxon>Bacteria</taxon>
        <taxon>Pseudomonadati</taxon>
        <taxon>Pseudomonadota</taxon>
        <taxon>Alphaproteobacteria</taxon>
        <taxon>Rhodobacterales</taxon>
        <taxon>Roseobacteraceae</taxon>
        <taxon>Roseovarius</taxon>
    </lineage>
</organism>
<feature type="signal peptide" evidence="1">
    <location>
        <begin position="1"/>
        <end position="24"/>
    </location>
</feature>
<reference evidence="2 3" key="1">
    <citation type="submission" date="2017-03" db="EMBL/GenBank/DDBJ databases">
        <title>Genome Sequence of Roseovarius mucosus strain SMR3 Isolated from a culture of the Diatom Skeletonema marinoi.</title>
        <authorList>
            <person name="Topel M."/>
            <person name="Pinder M."/>
            <person name="Johansson O.N."/>
            <person name="Kourtchenko O."/>
            <person name="Godhe A."/>
            <person name="Clarke A.K."/>
        </authorList>
    </citation>
    <scope>NUCLEOTIDE SEQUENCE [LARGE SCALE GENOMIC DNA]</scope>
    <source>
        <strain evidence="2 3">SMR3</strain>
    </source>
</reference>
<accession>A0A1V0RTZ6</accession>
<proteinExistence type="predicted"/>
<evidence type="ECO:0000313" key="3">
    <source>
        <dbReference type="Proteomes" id="UP000192273"/>
    </source>
</evidence>
<dbReference type="Proteomes" id="UP000192273">
    <property type="component" value="Chromosome"/>
</dbReference>
<evidence type="ECO:0000256" key="1">
    <source>
        <dbReference type="SAM" id="SignalP"/>
    </source>
</evidence>